<organism evidence="3">
    <name type="scientific">bioreactor metagenome</name>
    <dbReference type="NCBI Taxonomy" id="1076179"/>
    <lineage>
        <taxon>unclassified sequences</taxon>
        <taxon>metagenomes</taxon>
        <taxon>ecological metagenomes</taxon>
    </lineage>
</organism>
<keyword evidence="1" id="KW-0472">Membrane</keyword>
<feature type="transmembrane region" description="Helical" evidence="1">
    <location>
        <begin position="87"/>
        <end position="106"/>
    </location>
</feature>
<dbReference type="AlphaFoldDB" id="A0A644YLR9"/>
<gene>
    <name evidence="3" type="ORF">SDC9_73944</name>
</gene>
<feature type="domain" description="CAAX prenyl protease 2/Lysostaphin resistance protein A-like" evidence="2">
    <location>
        <begin position="131"/>
        <end position="235"/>
    </location>
</feature>
<name>A0A644YLR9_9ZZZZ</name>
<evidence type="ECO:0000313" key="3">
    <source>
        <dbReference type="EMBL" id="MPM27433.1"/>
    </source>
</evidence>
<evidence type="ECO:0000256" key="1">
    <source>
        <dbReference type="SAM" id="Phobius"/>
    </source>
</evidence>
<proteinExistence type="predicted"/>
<protein>
    <recommendedName>
        <fullName evidence="2">CAAX prenyl protease 2/Lysostaphin resistance protein A-like domain-containing protein</fullName>
    </recommendedName>
</protein>
<sequence length="250" mass="28079">MVALIFLVVLIICLQQVINYLSYDQKGPSAAVVRMLGMAGLEEPLARALYWYVLQIAFSLLLIRLIIRRPFRDVGFNLYNMKSSRTIISLFIPIYTIVVVLAWYGMARIWGVGMILSGAESQTLAYQMKDIAIFSLLPGPGEEPLFRIIVIQFLLMVLYKGKHAESRSAKVFLVVVSSLLFALGHVFVLSFVPLQLKYSVLQVVTSFVLGMVYAYSYLHTKSILAAVVCHNYTDFVVRFGAYLLLGFVGV</sequence>
<dbReference type="GO" id="GO:0080120">
    <property type="term" value="P:CAAX-box protein maturation"/>
    <property type="evidence" value="ECO:0007669"/>
    <property type="project" value="UniProtKB-ARBA"/>
</dbReference>
<reference evidence="3" key="1">
    <citation type="submission" date="2019-08" db="EMBL/GenBank/DDBJ databases">
        <authorList>
            <person name="Kucharzyk K."/>
            <person name="Murdoch R.W."/>
            <person name="Higgins S."/>
            <person name="Loffler F."/>
        </authorList>
    </citation>
    <scope>NUCLEOTIDE SEQUENCE</scope>
</reference>
<keyword evidence="1" id="KW-1133">Transmembrane helix</keyword>
<comment type="caution">
    <text evidence="3">The sequence shown here is derived from an EMBL/GenBank/DDBJ whole genome shotgun (WGS) entry which is preliminary data.</text>
</comment>
<dbReference type="Pfam" id="PF02517">
    <property type="entry name" value="Rce1-like"/>
    <property type="match status" value="1"/>
</dbReference>
<evidence type="ECO:0000259" key="2">
    <source>
        <dbReference type="Pfam" id="PF02517"/>
    </source>
</evidence>
<accession>A0A644YLR9</accession>
<dbReference type="EMBL" id="VSSQ01004993">
    <property type="protein sequence ID" value="MPM27433.1"/>
    <property type="molecule type" value="Genomic_DNA"/>
</dbReference>
<dbReference type="InterPro" id="IPR003675">
    <property type="entry name" value="Rce1/LyrA-like_dom"/>
</dbReference>
<feature type="transmembrane region" description="Helical" evidence="1">
    <location>
        <begin position="144"/>
        <end position="159"/>
    </location>
</feature>
<dbReference type="GO" id="GO:0004175">
    <property type="term" value="F:endopeptidase activity"/>
    <property type="evidence" value="ECO:0007669"/>
    <property type="project" value="UniProtKB-ARBA"/>
</dbReference>
<keyword evidence="1" id="KW-0812">Transmembrane</keyword>
<feature type="transmembrane region" description="Helical" evidence="1">
    <location>
        <begin position="198"/>
        <end position="218"/>
    </location>
</feature>
<feature type="transmembrane region" description="Helical" evidence="1">
    <location>
        <begin position="48"/>
        <end position="67"/>
    </location>
</feature>
<feature type="transmembrane region" description="Helical" evidence="1">
    <location>
        <begin position="171"/>
        <end position="192"/>
    </location>
</feature>